<keyword evidence="1" id="KW-1133">Transmembrane helix</keyword>
<name>A0ABT8BDM7_9HYPH</name>
<keyword evidence="1" id="KW-0812">Transmembrane</keyword>
<dbReference type="EMBL" id="JAUFPX010000002">
    <property type="protein sequence ID" value="MDN3589371.1"/>
    <property type="molecule type" value="Genomic_DNA"/>
</dbReference>
<organism evidence="2 3">
    <name type="scientific">Methylobacterium adhaesivum</name>
    <dbReference type="NCBI Taxonomy" id="333297"/>
    <lineage>
        <taxon>Bacteria</taxon>
        <taxon>Pseudomonadati</taxon>
        <taxon>Pseudomonadota</taxon>
        <taxon>Alphaproteobacteria</taxon>
        <taxon>Hyphomicrobiales</taxon>
        <taxon>Methylobacteriaceae</taxon>
        <taxon>Methylobacterium</taxon>
    </lineage>
</organism>
<feature type="transmembrane region" description="Helical" evidence="1">
    <location>
        <begin position="29"/>
        <end position="49"/>
    </location>
</feature>
<evidence type="ECO:0000313" key="2">
    <source>
        <dbReference type="EMBL" id="MDN3589371.1"/>
    </source>
</evidence>
<protein>
    <submittedName>
        <fullName evidence="2">Uncharacterized protein</fullName>
    </submittedName>
</protein>
<evidence type="ECO:0000313" key="3">
    <source>
        <dbReference type="Proteomes" id="UP001224644"/>
    </source>
</evidence>
<evidence type="ECO:0000256" key="1">
    <source>
        <dbReference type="SAM" id="Phobius"/>
    </source>
</evidence>
<proteinExistence type="predicted"/>
<dbReference type="RefSeq" id="WP_238223757.1">
    <property type="nucleotide sequence ID" value="NZ_BPQD01000007.1"/>
</dbReference>
<accession>A0ABT8BDM7</accession>
<gene>
    <name evidence="2" type="ORF">QWZ12_01965</name>
</gene>
<reference evidence="3" key="1">
    <citation type="journal article" date="2019" name="Int. J. Syst. Evol. Microbiol.">
        <title>The Global Catalogue of Microorganisms (GCM) 10K type strain sequencing project: providing services to taxonomists for standard genome sequencing and annotation.</title>
        <authorList>
            <consortium name="The Broad Institute Genomics Platform"/>
            <consortium name="The Broad Institute Genome Sequencing Center for Infectious Disease"/>
            <person name="Wu L."/>
            <person name="Ma J."/>
        </authorList>
    </citation>
    <scope>NUCLEOTIDE SEQUENCE [LARGE SCALE GENOMIC DNA]</scope>
    <source>
        <strain evidence="3">CECT 7069</strain>
    </source>
</reference>
<keyword evidence="3" id="KW-1185">Reference proteome</keyword>
<comment type="caution">
    <text evidence="2">The sequence shown here is derived from an EMBL/GenBank/DDBJ whole genome shotgun (WGS) entry which is preliminary data.</text>
</comment>
<dbReference type="Proteomes" id="UP001224644">
    <property type="component" value="Unassembled WGS sequence"/>
</dbReference>
<keyword evidence="1" id="KW-0472">Membrane</keyword>
<sequence>MLPLLIGASAGVVILFALSQRFSLHFSAGLLLSVLAVVEVGYLALLIVVNRNGHTLPRRSRSLR</sequence>